<protein>
    <submittedName>
        <fullName evidence="1">Uncharacterized protein</fullName>
    </submittedName>
</protein>
<reference evidence="1" key="1">
    <citation type="submission" date="2023-01" db="EMBL/GenBank/DDBJ databases">
        <title>Genome assembly of the deep-sea coral Lophelia pertusa.</title>
        <authorList>
            <person name="Herrera S."/>
            <person name="Cordes E."/>
        </authorList>
    </citation>
    <scope>NUCLEOTIDE SEQUENCE</scope>
    <source>
        <strain evidence="1">USNM1676648</strain>
        <tissue evidence="1">Polyp</tissue>
    </source>
</reference>
<proteinExistence type="predicted"/>
<comment type="caution">
    <text evidence="1">The sequence shown here is derived from an EMBL/GenBank/DDBJ whole genome shotgun (WGS) entry which is preliminary data.</text>
</comment>
<sequence>MPIAEFQTCFQMEITNLFVISWIPTSLLILNCSMQAWIFTTTVLRPLAITTHVRTEGPVTQFCRGTRFHVRLYANVFRGKRCDYRYKNCAELLEGGFDKSGVSSSRG</sequence>
<dbReference type="Proteomes" id="UP001163046">
    <property type="component" value="Unassembled WGS sequence"/>
</dbReference>
<evidence type="ECO:0000313" key="1">
    <source>
        <dbReference type="EMBL" id="KAJ7333195.1"/>
    </source>
</evidence>
<dbReference type="EMBL" id="MU827787">
    <property type="protein sequence ID" value="KAJ7333195.1"/>
    <property type="molecule type" value="Genomic_DNA"/>
</dbReference>
<name>A0A9W9YCD6_9CNID</name>
<dbReference type="AlphaFoldDB" id="A0A9W9YCD6"/>
<keyword evidence="2" id="KW-1185">Reference proteome</keyword>
<accession>A0A9W9YCD6</accession>
<organism evidence="1 2">
    <name type="scientific">Desmophyllum pertusum</name>
    <dbReference type="NCBI Taxonomy" id="174260"/>
    <lineage>
        <taxon>Eukaryota</taxon>
        <taxon>Metazoa</taxon>
        <taxon>Cnidaria</taxon>
        <taxon>Anthozoa</taxon>
        <taxon>Hexacorallia</taxon>
        <taxon>Scleractinia</taxon>
        <taxon>Caryophylliina</taxon>
        <taxon>Caryophylliidae</taxon>
        <taxon>Desmophyllum</taxon>
    </lineage>
</organism>
<evidence type="ECO:0000313" key="2">
    <source>
        <dbReference type="Proteomes" id="UP001163046"/>
    </source>
</evidence>
<gene>
    <name evidence="1" type="ORF">OS493_018371</name>
</gene>